<dbReference type="CDD" id="cd01918">
    <property type="entry name" value="HprK_C"/>
    <property type="match status" value="1"/>
</dbReference>
<sequence>MTPVPANVHGTAIVVGTTGLLFIGRSGAGKSAVALHCLEQARLRGLFSALVSDDQVLISIEGGRAVARAPRTIAGLLEVRGAGVVRMPAIEAAVLGRAVAPLAPPFTERLPPEEETAEVLPQLFLPLTRLPLFPGCCAFSTLVAIHPEILRGWRSKAREKAKSAI</sequence>
<proteinExistence type="predicted"/>
<keyword evidence="2" id="KW-0418">Kinase</keyword>
<gene>
    <name evidence="2" type="ORF">ACFOHH_12330</name>
</gene>
<dbReference type="Pfam" id="PF07475">
    <property type="entry name" value="Hpr_kinase_C"/>
    <property type="match status" value="1"/>
</dbReference>
<evidence type="ECO:0000313" key="3">
    <source>
        <dbReference type="Proteomes" id="UP001595377"/>
    </source>
</evidence>
<feature type="domain" description="HPr kinase/phosphorylase C-terminal" evidence="1">
    <location>
        <begin position="7"/>
        <end position="87"/>
    </location>
</feature>
<accession>A0ABV7DGQ2</accession>
<organism evidence="2 3">
    <name type="scientific">Shinella pollutisoli</name>
    <dbReference type="NCBI Taxonomy" id="2250594"/>
    <lineage>
        <taxon>Bacteria</taxon>
        <taxon>Pseudomonadati</taxon>
        <taxon>Pseudomonadota</taxon>
        <taxon>Alphaproteobacteria</taxon>
        <taxon>Hyphomicrobiales</taxon>
        <taxon>Rhizobiaceae</taxon>
        <taxon>Shinella</taxon>
    </lineage>
</organism>
<evidence type="ECO:0000259" key="1">
    <source>
        <dbReference type="Pfam" id="PF07475"/>
    </source>
</evidence>
<comment type="caution">
    <text evidence="2">The sequence shown here is derived from an EMBL/GenBank/DDBJ whole genome shotgun (WGS) entry which is preliminary data.</text>
</comment>
<evidence type="ECO:0000313" key="2">
    <source>
        <dbReference type="EMBL" id="MFC3073892.1"/>
    </source>
</evidence>
<dbReference type="InterPro" id="IPR027417">
    <property type="entry name" value="P-loop_NTPase"/>
</dbReference>
<dbReference type="InterPro" id="IPR011104">
    <property type="entry name" value="Hpr_kin/Pase_C"/>
</dbReference>
<keyword evidence="3" id="KW-1185">Reference proteome</keyword>
<dbReference type="Proteomes" id="UP001595377">
    <property type="component" value="Unassembled WGS sequence"/>
</dbReference>
<keyword evidence="2" id="KW-0808">Transferase</keyword>
<dbReference type="Gene3D" id="3.40.50.300">
    <property type="entry name" value="P-loop containing nucleotide triphosphate hydrolases"/>
    <property type="match status" value="1"/>
</dbReference>
<name>A0ABV7DGQ2_9HYPH</name>
<dbReference type="SUPFAM" id="SSF53795">
    <property type="entry name" value="PEP carboxykinase-like"/>
    <property type="match status" value="1"/>
</dbReference>
<dbReference type="RefSeq" id="WP_257312540.1">
    <property type="nucleotide sequence ID" value="NZ_JANFDG010000003.1"/>
</dbReference>
<reference evidence="3" key="1">
    <citation type="journal article" date="2019" name="Int. J. Syst. Evol. Microbiol.">
        <title>The Global Catalogue of Microorganisms (GCM) 10K type strain sequencing project: providing services to taxonomists for standard genome sequencing and annotation.</title>
        <authorList>
            <consortium name="The Broad Institute Genomics Platform"/>
            <consortium name="The Broad Institute Genome Sequencing Center for Infectious Disease"/>
            <person name="Wu L."/>
            <person name="Ma J."/>
        </authorList>
    </citation>
    <scope>NUCLEOTIDE SEQUENCE [LARGE SCALE GENOMIC DNA]</scope>
    <source>
        <strain evidence="3">KCTC 52677</strain>
    </source>
</reference>
<dbReference type="EMBL" id="JBHRSP010000019">
    <property type="protein sequence ID" value="MFC3073892.1"/>
    <property type="molecule type" value="Genomic_DNA"/>
</dbReference>
<dbReference type="GO" id="GO:0016301">
    <property type="term" value="F:kinase activity"/>
    <property type="evidence" value="ECO:0007669"/>
    <property type="project" value="UniProtKB-KW"/>
</dbReference>
<protein>
    <submittedName>
        <fullName evidence="2">HPr kinase/phosphorylase</fullName>
    </submittedName>
</protein>